<evidence type="ECO:0000313" key="4">
    <source>
        <dbReference type="Proteomes" id="UP001501035"/>
    </source>
</evidence>
<keyword evidence="4" id="KW-1185">Reference proteome</keyword>
<feature type="domain" description="Lipid/polyisoprenoid-binding YceI-like" evidence="2">
    <location>
        <begin position="6"/>
        <end position="181"/>
    </location>
</feature>
<dbReference type="Gene3D" id="2.40.128.110">
    <property type="entry name" value="Lipid/polyisoprenoid-binding, YceI-like"/>
    <property type="match status" value="1"/>
</dbReference>
<comment type="similarity">
    <text evidence="1">Belongs to the UPF0312 family.</text>
</comment>
<accession>A0ABN3YCA4</accession>
<dbReference type="SMART" id="SM00867">
    <property type="entry name" value="YceI"/>
    <property type="match status" value="1"/>
</dbReference>
<proteinExistence type="inferred from homology"/>
<name>A0ABN3YCA4_9ACTN</name>
<dbReference type="Proteomes" id="UP001501035">
    <property type="component" value="Unassembled WGS sequence"/>
</dbReference>
<evidence type="ECO:0000259" key="2">
    <source>
        <dbReference type="SMART" id="SM00867"/>
    </source>
</evidence>
<dbReference type="PANTHER" id="PTHR34406">
    <property type="entry name" value="PROTEIN YCEI"/>
    <property type="match status" value="1"/>
</dbReference>
<reference evidence="3 4" key="1">
    <citation type="journal article" date="2019" name="Int. J. Syst. Evol. Microbiol.">
        <title>The Global Catalogue of Microorganisms (GCM) 10K type strain sequencing project: providing services to taxonomists for standard genome sequencing and annotation.</title>
        <authorList>
            <consortium name="The Broad Institute Genomics Platform"/>
            <consortium name="The Broad Institute Genome Sequencing Center for Infectious Disease"/>
            <person name="Wu L."/>
            <person name="Ma J."/>
        </authorList>
    </citation>
    <scope>NUCLEOTIDE SEQUENCE [LARGE SCALE GENOMIC DNA]</scope>
    <source>
        <strain evidence="3 4">JCM 14234</strain>
    </source>
</reference>
<dbReference type="Pfam" id="PF04264">
    <property type="entry name" value="YceI"/>
    <property type="match status" value="1"/>
</dbReference>
<dbReference type="RefSeq" id="WP_290703736.1">
    <property type="nucleotide sequence ID" value="NZ_BAAAVS010000001.1"/>
</dbReference>
<dbReference type="EMBL" id="BAAAVS010000001">
    <property type="protein sequence ID" value="GAA3023504.1"/>
    <property type="molecule type" value="Genomic_DNA"/>
</dbReference>
<dbReference type="PANTHER" id="PTHR34406:SF1">
    <property type="entry name" value="PROTEIN YCEI"/>
    <property type="match status" value="1"/>
</dbReference>
<sequence length="183" mass="19473">MSATQKWSLGPTDGELVITTDKTGPAAKTGHRLTIDFEDWTGTVTVDGTVPELVELRVGVDSLQVRSGEGGLTPMTGPERVLARSNALKSLKASKFPDITFTATRISPTDAGYRLDGELVVAGTTIPKQVDVTAVQTDEGWHLSADTTVSHKAVGLKPYSLAMGALKVADEVKLEFRATLPRP</sequence>
<protein>
    <submittedName>
        <fullName evidence="3">YceI family protein</fullName>
    </submittedName>
</protein>
<gene>
    <name evidence="3" type="ORF">GCM10010528_01940</name>
</gene>
<evidence type="ECO:0000256" key="1">
    <source>
        <dbReference type="ARBA" id="ARBA00008812"/>
    </source>
</evidence>
<evidence type="ECO:0000313" key="3">
    <source>
        <dbReference type="EMBL" id="GAA3023504.1"/>
    </source>
</evidence>
<dbReference type="SUPFAM" id="SSF101874">
    <property type="entry name" value="YceI-like"/>
    <property type="match status" value="1"/>
</dbReference>
<organism evidence="3 4">
    <name type="scientific">Gordonia defluvii</name>
    <dbReference type="NCBI Taxonomy" id="283718"/>
    <lineage>
        <taxon>Bacteria</taxon>
        <taxon>Bacillati</taxon>
        <taxon>Actinomycetota</taxon>
        <taxon>Actinomycetes</taxon>
        <taxon>Mycobacteriales</taxon>
        <taxon>Gordoniaceae</taxon>
        <taxon>Gordonia</taxon>
    </lineage>
</organism>
<comment type="caution">
    <text evidence="3">The sequence shown here is derived from an EMBL/GenBank/DDBJ whole genome shotgun (WGS) entry which is preliminary data.</text>
</comment>
<dbReference type="InterPro" id="IPR007372">
    <property type="entry name" value="Lipid/polyisoprenoid-bd_YceI"/>
</dbReference>
<dbReference type="InterPro" id="IPR036761">
    <property type="entry name" value="TTHA0802/YceI-like_sf"/>
</dbReference>